<dbReference type="EMBL" id="LAZR01000014">
    <property type="protein sequence ID" value="KKO07026.1"/>
    <property type="molecule type" value="Genomic_DNA"/>
</dbReference>
<name>A0A0F9VPI4_9ZZZZ</name>
<dbReference type="InterPro" id="IPR023393">
    <property type="entry name" value="START-like_dom_sf"/>
</dbReference>
<organism evidence="1">
    <name type="scientific">marine sediment metagenome</name>
    <dbReference type="NCBI Taxonomy" id="412755"/>
    <lineage>
        <taxon>unclassified sequences</taxon>
        <taxon>metagenomes</taxon>
        <taxon>ecological metagenomes</taxon>
    </lineage>
</organism>
<proteinExistence type="predicted"/>
<sequence>MSALLEFEHIIEVNDLTNPDLIALSREVLWQGLVYRASYPDHFNPALSCTLEPDADDRFVRYIEVGEVQLRDEVTLVPMQEIVTLIDGRTQAMHAESITAIEEPEPGRLFVRFRYRRDAIVVEGGLNANDYLKEAYRQQDRDAIVTIREMAANKQLTVNSGH</sequence>
<dbReference type="Gene3D" id="3.30.530.20">
    <property type="match status" value="1"/>
</dbReference>
<dbReference type="AlphaFoldDB" id="A0A0F9VPI4"/>
<accession>A0A0F9VPI4</accession>
<comment type="caution">
    <text evidence="1">The sequence shown here is derived from an EMBL/GenBank/DDBJ whole genome shotgun (WGS) entry which is preliminary data.</text>
</comment>
<protein>
    <recommendedName>
        <fullName evidence="2">DUF1857 domain-containing protein</fullName>
    </recommendedName>
</protein>
<dbReference type="Pfam" id="PF08982">
    <property type="entry name" value="AtaL"/>
    <property type="match status" value="1"/>
</dbReference>
<evidence type="ECO:0000313" key="1">
    <source>
        <dbReference type="EMBL" id="KKO07026.1"/>
    </source>
</evidence>
<dbReference type="SUPFAM" id="SSF55961">
    <property type="entry name" value="Bet v1-like"/>
    <property type="match status" value="1"/>
</dbReference>
<dbReference type="InterPro" id="IPR015075">
    <property type="entry name" value="AtaL"/>
</dbReference>
<reference evidence="1" key="1">
    <citation type="journal article" date="2015" name="Nature">
        <title>Complex archaea that bridge the gap between prokaryotes and eukaryotes.</title>
        <authorList>
            <person name="Spang A."/>
            <person name="Saw J.H."/>
            <person name="Jorgensen S.L."/>
            <person name="Zaremba-Niedzwiedzka K."/>
            <person name="Martijn J."/>
            <person name="Lind A.E."/>
            <person name="van Eijk R."/>
            <person name="Schleper C."/>
            <person name="Guy L."/>
            <person name="Ettema T.J."/>
        </authorList>
    </citation>
    <scope>NUCLEOTIDE SEQUENCE</scope>
</reference>
<gene>
    <name evidence="1" type="ORF">LCGC14_0062120</name>
</gene>
<evidence type="ECO:0008006" key="2">
    <source>
        <dbReference type="Google" id="ProtNLM"/>
    </source>
</evidence>